<keyword evidence="1 3" id="KW-0560">Oxidoreductase</keyword>
<dbReference type="GO" id="GO:0008106">
    <property type="term" value="F:alcohol dehydrogenase (NADP+) activity"/>
    <property type="evidence" value="ECO:0007669"/>
    <property type="project" value="TreeGrafter"/>
</dbReference>
<dbReference type="SUPFAM" id="SSF56796">
    <property type="entry name" value="Dehydroquinate synthase-like"/>
    <property type="match status" value="1"/>
</dbReference>
<dbReference type="Proteomes" id="UP000824017">
    <property type="component" value="Unassembled WGS sequence"/>
</dbReference>
<dbReference type="GO" id="GO:0046872">
    <property type="term" value="F:metal ion binding"/>
    <property type="evidence" value="ECO:0007669"/>
    <property type="project" value="InterPro"/>
</dbReference>
<evidence type="ECO:0000313" key="3">
    <source>
        <dbReference type="EMBL" id="HIZ13293.1"/>
    </source>
</evidence>
<comment type="caution">
    <text evidence="3">The sequence shown here is derived from an EMBL/GenBank/DDBJ whole genome shotgun (WGS) entry which is preliminary data.</text>
</comment>
<evidence type="ECO:0000259" key="2">
    <source>
        <dbReference type="Pfam" id="PF00465"/>
    </source>
</evidence>
<proteinExistence type="predicted"/>
<evidence type="ECO:0000256" key="1">
    <source>
        <dbReference type="ARBA" id="ARBA00023002"/>
    </source>
</evidence>
<dbReference type="Gene3D" id="3.40.50.1970">
    <property type="match status" value="1"/>
</dbReference>
<dbReference type="InterPro" id="IPR001670">
    <property type="entry name" value="ADH_Fe/GldA"/>
</dbReference>
<reference evidence="3" key="1">
    <citation type="journal article" date="2021" name="PeerJ">
        <title>Extensive microbial diversity within the chicken gut microbiome revealed by metagenomics and culture.</title>
        <authorList>
            <person name="Gilroy R."/>
            <person name="Ravi A."/>
            <person name="Getino M."/>
            <person name="Pursley I."/>
            <person name="Horton D.L."/>
            <person name="Alikhan N.F."/>
            <person name="Baker D."/>
            <person name="Gharbi K."/>
            <person name="Hall N."/>
            <person name="Watson M."/>
            <person name="Adriaenssens E.M."/>
            <person name="Foster-Nyarko E."/>
            <person name="Jarju S."/>
            <person name="Secka A."/>
            <person name="Antonio M."/>
            <person name="Oren A."/>
            <person name="Chaudhuri R.R."/>
            <person name="La Ragione R."/>
            <person name="Hildebrand F."/>
            <person name="Pallen M.J."/>
        </authorList>
    </citation>
    <scope>NUCLEOTIDE SEQUENCE</scope>
    <source>
        <strain evidence="3">ChiGjej1B1-13045</strain>
    </source>
</reference>
<accession>A0A9D2DAE2</accession>
<name>A0A9D2DAE2_9FIRM</name>
<feature type="non-terminal residue" evidence="3">
    <location>
        <position position="117"/>
    </location>
</feature>
<feature type="domain" description="Alcohol dehydrogenase iron-type/glycerol dehydrogenase GldA" evidence="2">
    <location>
        <begin position="9"/>
        <end position="112"/>
    </location>
</feature>
<evidence type="ECO:0000313" key="4">
    <source>
        <dbReference type="Proteomes" id="UP000824017"/>
    </source>
</evidence>
<dbReference type="EC" id="1.1.1.1" evidence="3"/>
<dbReference type="PANTHER" id="PTHR43633:SF1">
    <property type="entry name" value="ALCOHOL DEHYDROGENASE YQHD"/>
    <property type="match status" value="1"/>
</dbReference>
<dbReference type="GO" id="GO:1990362">
    <property type="term" value="F:butanol dehydrogenase (NAD+) activity"/>
    <property type="evidence" value="ECO:0007669"/>
    <property type="project" value="InterPro"/>
</dbReference>
<sequence length="117" mass="12685">MQNFDYQTPTRLIFGEGVISNLPEVMKPLGKKILMTYGSGSIKKIGLYDKVKELLAGFEIYELSDIQPNPKYDPSVLDGVRICKENGIEAILAVGGGSVLDCSKAIAAGAKYDGDPW</sequence>
<organism evidence="3 4">
    <name type="scientific">Candidatus Mediterraneibacter stercorigallinarum</name>
    <dbReference type="NCBI Taxonomy" id="2838686"/>
    <lineage>
        <taxon>Bacteria</taxon>
        <taxon>Bacillati</taxon>
        <taxon>Bacillota</taxon>
        <taxon>Clostridia</taxon>
        <taxon>Lachnospirales</taxon>
        <taxon>Lachnospiraceae</taxon>
        <taxon>Mediterraneibacter</taxon>
    </lineage>
</organism>
<dbReference type="Pfam" id="PF00465">
    <property type="entry name" value="Fe-ADH"/>
    <property type="match status" value="1"/>
</dbReference>
<dbReference type="InterPro" id="IPR044731">
    <property type="entry name" value="BDH-like"/>
</dbReference>
<dbReference type="EMBL" id="DXCD01000131">
    <property type="protein sequence ID" value="HIZ13293.1"/>
    <property type="molecule type" value="Genomic_DNA"/>
</dbReference>
<reference evidence="3" key="2">
    <citation type="submission" date="2021-04" db="EMBL/GenBank/DDBJ databases">
        <authorList>
            <person name="Gilroy R."/>
        </authorList>
    </citation>
    <scope>NUCLEOTIDE SEQUENCE</scope>
    <source>
        <strain evidence="3">ChiGjej1B1-13045</strain>
    </source>
</reference>
<gene>
    <name evidence="3" type="ORF">H9817_05150</name>
</gene>
<dbReference type="AlphaFoldDB" id="A0A9D2DAE2"/>
<dbReference type="GO" id="GO:1990002">
    <property type="term" value="F:methylglyoxal reductase (NADPH) (acetol producing) activity"/>
    <property type="evidence" value="ECO:0007669"/>
    <property type="project" value="TreeGrafter"/>
</dbReference>
<dbReference type="GO" id="GO:0005829">
    <property type="term" value="C:cytosol"/>
    <property type="evidence" value="ECO:0007669"/>
    <property type="project" value="TreeGrafter"/>
</dbReference>
<dbReference type="PANTHER" id="PTHR43633">
    <property type="entry name" value="ALCOHOL DEHYDROGENASE YQHD"/>
    <property type="match status" value="1"/>
</dbReference>
<protein>
    <submittedName>
        <fullName evidence="3">Iron-containing alcohol dehydrogenase</fullName>
        <ecNumber evidence="3">1.1.1.1</ecNumber>
    </submittedName>
</protein>